<feature type="domain" description="Importin N-terminal" evidence="5">
    <location>
        <begin position="37"/>
        <end position="110"/>
    </location>
</feature>
<evidence type="ECO:0000313" key="6">
    <source>
        <dbReference type="EMBL" id="EON98340.1"/>
    </source>
</evidence>
<dbReference type="GO" id="GO:0005829">
    <property type="term" value="C:cytosol"/>
    <property type="evidence" value="ECO:0007669"/>
    <property type="project" value="TreeGrafter"/>
</dbReference>
<dbReference type="Pfam" id="PF25758">
    <property type="entry name" value="TPR_IPO11"/>
    <property type="match status" value="1"/>
</dbReference>
<dbReference type="KEGG" id="tmn:UCRPA7_6135"/>
<dbReference type="HOGENOM" id="CLU_003886_1_0_1"/>
<dbReference type="Proteomes" id="UP000014074">
    <property type="component" value="Unassembled WGS sequence"/>
</dbReference>
<dbReference type="SUPFAM" id="SSF48371">
    <property type="entry name" value="ARM repeat"/>
    <property type="match status" value="1"/>
</dbReference>
<name>R8BGA5_PHAM7</name>
<dbReference type="FunFam" id="1.25.10.10:FF:000362">
    <property type="entry name" value="Importin 11, putative"/>
    <property type="match status" value="1"/>
</dbReference>
<reference evidence="7" key="1">
    <citation type="journal article" date="2013" name="Genome Announc.">
        <title>Draft genome sequence of the ascomycete Phaeoacremonium aleophilum strain UCR-PA7, a causal agent of the esca disease complex in grapevines.</title>
        <authorList>
            <person name="Blanco-Ulate B."/>
            <person name="Rolshausen P."/>
            <person name="Cantu D."/>
        </authorList>
    </citation>
    <scope>NUCLEOTIDE SEQUENCE [LARGE SCALE GENOMIC DNA]</scope>
    <source>
        <strain evidence="7">UCR-PA7</strain>
    </source>
</reference>
<dbReference type="GO" id="GO:0005635">
    <property type="term" value="C:nuclear envelope"/>
    <property type="evidence" value="ECO:0007669"/>
    <property type="project" value="TreeGrafter"/>
</dbReference>
<dbReference type="GeneID" id="19326760"/>
<sequence length="1040" mass="117492">MSFAIEVPGEANPLNLQELYKALQGANSLDNAQRQAAGKQLTEWESHQDFYPSLQTIFLDKTIPHDLRFLAVIVLKNGIDKHWRHAAAKTGIKPHEKSVIRSRLFQGTLGEENKSLALHNALVLAKVVRRDYPEQWPEALPTILDTLRATKSGNQEQLNGALAILIRVVKELGTARLRSSQTALQAITPELFFVLGEIYAEKTQIWVSWLTTGRGDEDDADLAMENSLVAVKILRRLMIMGFEVPHQDKYAQEFWSVSQSHLGEFLGFISHDSAVPAPYQDTVGKHLLQFTKLHLEMSDVQPASFALLPNSIPLVHAYWDLVAKFAEVFDKSGGLRQSTTANGSESKSKVEGPLLEKLALKGLLLIRNCISMIFRPQQTFKYRSQEVKKQQQEAISIIKAQLLKNDFVLQIVNVIITKLLIFRKADLDAWEQDPEEFESQERHLGDAWEWEVRPCAERLYLDLLTHYKELLSPPLLSYFQSAASANSDVITKEAIYTAMGSAAANLFEVFDFDGFLKSTIVQDAQSQGPLAKVLRRRIAILLSQWVPVKIEDSNRALVFDVYRHLMNHNDEANDEVVRLTAARQLKYIADDFSFPGDIFANYAADIFQEFAHLLGETAVTETRLAILETLRVLVARMEEHVIPFADKVVASVSSLWDEYDDKYMIKQSILAFLSCLVLSMRGAAQPYQQFMLPLILKAQDPRSGIHLFLIDEAVDLWKAILSQSSSPLTQELIGMIPQALPLMEYVSNLADDGLEIIKSYITLAPEAVLLDNVRQETLKALATSTMSKQREQVFHSVKCLEFLLRAAADLAGSNGITIIVEDLSQIGFLQHILTSLQTAWESHQTTGPNRKKSPISSILEADYFAILARVAVADPTIFVKVMEAAGELGGVWKWLGEEWFSSFDAMADFERQKLSCMALTRLLELPQPIEGLVLERLQDYFAMWTSVVENIRDANGDDTQIWREMPPSQWDMPMEIVEKQWTMKDPVHQVHTYTYVMERLQNLIQRTGGEAQFEANWAVNIDKEILVGFRNLSNPPPRAD</sequence>
<dbReference type="EMBL" id="KB933222">
    <property type="protein sequence ID" value="EON98340.1"/>
    <property type="molecule type" value="Genomic_DNA"/>
</dbReference>
<dbReference type="InterPro" id="IPR001494">
    <property type="entry name" value="Importin-beta_N"/>
</dbReference>
<evidence type="ECO:0000313" key="7">
    <source>
        <dbReference type="Proteomes" id="UP000014074"/>
    </source>
</evidence>
<dbReference type="InterPro" id="IPR058669">
    <property type="entry name" value="TPR_IPO7/11-like"/>
</dbReference>
<dbReference type="SMART" id="SM00913">
    <property type="entry name" value="IBN_N"/>
    <property type="match status" value="1"/>
</dbReference>
<dbReference type="GO" id="GO:0031267">
    <property type="term" value="F:small GTPase binding"/>
    <property type="evidence" value="ECO:0007669"/>
    <property type="project" value="InterPro"/>
</dbReference>
<evidence type="ECO:0000256" key="2">
    <source>
        <dbReference type="ARBA" id="ARBA00007991"/>
    </source>
</evidence>
<dbReference type="PROSITE" id="PS50166">
    <property type="entry name" value="IMPORTIN_B_NT"/>
    <property type="match status" value="1"/>
</dbReference>
<evidence type="ECO:0000256" key="3">
    <source>
        <dbReference type="ARBA" id="ARBA00022448"/>
    </source>
</evidence>
<evidence type="ECO:0000256" key="1">
    <source>
        <dbReference type="ARBA" id="ARBA00004123"/>
    </source>
</evidence>
<dbReference type="Gene3D" id="1.25.10.10">
    <property type="entry name" value="Leucine-rich Repeat Variant"/>
    <property type="match status" value="1"/>
</dbReference>
<evidence type="ECO:0000259" key="5">
    <source>
        <dbReference type="PROSITE" id="PS50166"/>
    </source>
</evidence>
<dbReference type="InterPro" id="IPR011989">
    <property type="entry name" value="ARM-like"/>
</dbReference>
<comment type="subcellular location">
    <subcellularLocation>
        <location evidence="1">Nucleus</location>
    </subcellularLocation>
</comment>
<dbReference type="PANTHER" id="PTHR10997">
    <property type="entry name" value="IMPORTIN-7, 8, 11"/>
    <property type="match status" value="1"/>
</dbReference>
<keyword evidence="3" id="KW-0813">Transport</keyword>
<keyword evidence="7" id="KW-1185">Reference proteome</keyword>
<proteinExistence type="inferred from homology"/>
<evidence type="ECO:0000256" key="4">
    <source>
        <dbReference type="ARBA" id="ARBA00023242"/>
    </source>
</evidence>
<organism evidence="6 7">
    <name type="scientific">Phaeoacremonium minimum (strain UCR-PA7)</name>
    <name type="common">Esca disease fungus</name>
    <name type="synonym">Togninia minima</name>
    <dbReference type="NCBI Taxonomy" id="1286976"/>
    <lineage>
        <taxon>Eukaryota</taxon>
        <taxon>Fungi</taxon>
        <taxon>Dikarya</taxon>
        <taxon>Ascomycota</taxon>
        <taxon>Pezizomycotina</taxon>
        <taxon>Sordariomycetes</taxon>
        <taxon>Sordariomycetidae</taxon>
        <taxon>Togniniales</taxon>
        <taxon>Togniniaceae</taxon>
        <taxon>Phaeoacremonium</taxon>
    </lineage>
</organism>
<dbReference type="RefSeq" id="XP_007916866.1">
    <property type="nucleotide sequence ID" value="XM_007918675.1"/>
</dbReference>
<protein>
    <submittedName>
        <fullName evidence="6">Putative importin-beta domain-containing protein</fullName>
    </submittedName>
</protein>
<dbReference type="InterPro" id="IPR016024">
    <property type="entry name" value="ARM-type_fold"/>
</dbReference>
<comment type="similarity">
    <text evidence="2">Belongs to the importin beta family.</text>
</comment>
<dbReference type="PANTHER" id="PTHR10997:SF7">
    <property type="entry name" value="IMPORTIN-11"/>
    <property type="match status" value="1"/>
</dbReference>
<gene>
    <name evidence="6" type="ORF">UCRPA7_6135</name>
</gene>
<keyword evidence="4" id="KW-0539">Nucleus</keyword>
<dbReference type="GO" id="GO:0006606">
    <property type="term" value="P:protein import into nucleus"/>
    <property type="evidence" value="ECO:0007669"/>
    <property type="project" value="TreeGrafter"/>
</dbReference>
<accession>R8BGA5</accession>
<dbReference type="eggNOG" id="KOG1993">
    <property type="taxonomic scope" value="Eukaryota"/>
</dbReference>
<dbReference type="AlphaFoldDB" id="R8BGA5"/>
<dbReference type="Pfam" id="PF03810">
    <property type="entry name" value="IBN_N"/>
    <property type="match status" value="1"/>
</dbReference>
<dbReference type="OrthoDB" id="361693at2759"/>